<proteinExistence type="predicted"/>
<organism evidence="3 4">
    <name type="scientific">Paraglaciecola aquimarina</name>
    <dbReference type="NCBI Taxonomy" id="1235557"/>
    <lineage>
        <taxon>Bacteria</taxon>
        <taxon>Pseudomonadati</taxon>
        <taxon>Pseudomonadota</taxon>
        <taxon>Gammaproteobacteria</taxon>
        <taxon>Alteromonadales</taxon>
        <taxon>Alteromonadaceae</taxon>
        <taxon>Paraglaciecola</taxon>
    </lineage>
</organism>
<feature type="domain" description="POTRA" evidence="1">
    <location>
        <begin position="118"/>
        <end position="195"/>
    </location>
</feature>
<dbReference type="Proteomes" id="UP001247805">
    <property type="component" value="Unassembled WGS sequence"/>
</dbReference>
<dbReference type="Pfam" id="PF07244">
    <property type="entry name" value="POTRA"/>
    <property type="match status" value="1"/>
</dbReference>
<name>A0ABU3SX12_9ALTE</name>
<protein>
    <submittedName>
        <fullName evidence="3">POTRA domain-containing protein</fullName>
    </submittedName>
</protein>
<sequence length="326" mass="36232">MFIPIFSSIRFKLLGCIVTVVFSLVFSLSVVAGELKITGVDNDKVRENIEVVVASVSLPQHKSDFEQYQQTIIEKASKAAQVYGYYGLQFTFTAAKSIKDDWQLQIKLGEVTKIRNLSIKVNGQAGEDKAIQKLLAGLPLKTAQPLDHSAYESAKGQIQSLALSRGFFDFEYTESSIKVYESLHAADVTLHVSSGNRYRFGELKFGQDLRASSLAKSLVPFQAGDFYLSGKLGLFNQLLKQTQYFRNVVVRPIIDDAENFQVPIQVILTHKPRDNFDVGIGASSDEGPRFTGKWRRPWVNSHGHSVGGDFCFCSRTICGFGLSHSD</sequence>
<dbReference type="RefSeq" id="WP_316026136.1">
    <property type="nucleotide sequence ID" value="NZ_JAWDIO010000002.1"/>
</dbReference>
<evidence type="ECO:0000313" key="3">
    <source>
        <dbReference type="EMBL" id="MDU0354544.1"/>
    </source>
</evidence>
<dbReference type="InterPro" id="IPR010827">
    <property type="entry name" value="BamA/TamA_POTRA"/>
</dbReference>
<dbReference type="EMBL" id="JAWDIO010000002">
    <property type="protein sequence ID" value="MDU0354544.1"/>
    <property type="molecule type" value="Genomic_DNA"/>
</dbReference>
<keyword evidence="4" id="KW-1185">Reference proteome</keyword>
<reference evidence="3 4" key="1">
    <citation type="submission" date="2023-10" db="EMBL/GenBank/DDBJ databases">
        <title>Glaciecola aquimarina strain GGW-M5 nov., isolated from a coastal seawater.</title>
        <authorList>
            <person name="Bayburt H."/>
            <person name="Kim J.M."/>
            <person name="Choi B.J."/>
            <person name="Jeon C.O."/>
        </authorList>
    </citation>
    <scope>NUCLEOTIDE SEQUENCE [LARGE SCALE GENOMIC DNA]</scope>
    <source>
        <strain evidence="3 4">KCTC 32108</strain>
    </source>
</reference>
<feature type="domain" description="TamA POTRA" evidence="2">
    <location>
        <begin position="34"/>
        <end position="107"/>
    </location>
</feature>
<evidence type="ECO:0000313" key="4">
    <source>
        <dbReference type="Proteomes" id="UP001247805"/>
    </source>
</evidence>
<dbReference type="Pfam" id="PF17243">
    <property type="entry name" value="POTRA_TamA_1"/>
    <property type="match status" value="1"/>
</dbReference>
<dbReference type="Gene3D" id="3.10.20.310">
    <property type="entry name" value="membrane protein fhac"/>
    <property type="match status" value="3"/>
</dbReference>
<comment type="caution">
    <text evidence="3">The sequence shown here is derived from an EMBL/GenBank/DDBJ whole genome shotgun (WGS) entry which is preliminary data.</text>
</comment>
<evidence type="ECO:0000259" key="2">
    <source>
        <dbReference type="Pfam" id="PF17243"/>
    </source>
</evidence>
<evidence type="ECO:0000259" key="1">
    <source>
        <dbReference type="Pfam" id="PF07244"/>
    </source>
</evidence>
<accession>A0ABU3SX12</accession>
<gene>
    <name evidence="3" type="ORF">RS130_11905</name>
</gene>
<dbReference type="InterPro" id="IPR035243">
    <property type="entry name" value="TamA_POTRA_Dom_1"/>
</dbReference>